<evidence type="ECO:0000256" key="1">
    <source>
        <dbReference type="ARBA" id="ARBA00004141"/>
    </source>
</evidence>
<feature type="domain" description="Cation efflux protein cytoplasmic" evidence="11">
    <location>
        <begin position="280"/>
        <end position="353"/>
    </location>
</feature>
<feature type="transmembrane region" description="Helical" evidence="9">
    <location>
        <begin position="248"/>
        <end position="267"/>
    </location>
</feature>
<feature type="transmembrane region" description="Helical" evidence="9">
    <location>
        <begin position="38"/>
        <end position="56"/>
    </location>
</feature>
<keyword evidence="5" id="KW-0862">Zinc</keyword>
<dbReference type="RefSeq" id="XP_009269990.1">
    <property type="nucleotide sequence ID" value="XM_009271715.1"/>
</dbReference>
<evidence type="ECO:0000256" key="5">
    <source>
        <dbReference type="ARBA" id="ARBA00022833"/>
    </source>
</evidence>
<keyword evidence="3" id="KW-0813">Transport</keyword>
<dbReference type="InterPro" id="IPR036837">
    <property type="entry name" value="Cation_efflux_CTD_sf"/>
</dbReference>
<dbReference type="PANTHER" id="PTHR45820:SF5">
    <property type="entry name" value="DIFFUSION FACILITATOR FAMILY METAL ION TRANSPORTER, PUTATIVE-RELATED"/>
    <property type="match status" value="1"/>
</dbReference>
<dbReference type="NCBIfam" id="TIGR01297">
    <property type="entry name" value="CDF"/>
    <property type="match status" value="1"/>
</dbReference>
<dbReference type="EMBL" id="KE007244">
    <property type="protein sequence ID" value="EOQ99124.1"/>
    <property type="molecule type" value="Genomic_DNA"/>
</dbReference>
<gene>
    <name evidence="12" type="ORF">J056_002450</name>
</gene>
<dbReference type="Gene3D" id="1.20.1510.10">
    <property type="entry name" value="Cation efflux protein transmembrane domain"/>
    <property type="match status" value="1"/>
</dbReference>
<dbReference type="Pfam" id="PF16916">
    <property type="entry name" value="ZT_dimer"/>
    <property type="match status" value="1"/>
</dbReference>
<comment type="similarity">
    <text evidence="2">Belongs to the cation diffusion facilitator (CDF) transporter (TC 2.A.4) family. SLC30A subfamily.</text>
</comment>
<feature type="transmembrane region" description="Helical" evidence="9">
    <location>
        <begin position="109"/>
        <end position="130"/>
    </location>
</feature>
<dbReference type="Gene3D" id="3.30.70.1350">
    <property type="entry name" value="Cation efflux protein, cytoplasmic domain"/>
    <property type="match status" value="1"/>
</dbReference>
<dbReference type="OMA" id="KWRANER"/>
<evidence type="ECO:0000259" key="10">
    <source>
        <dbReference type="Pfam" id="PF01545"/>
    </source>
</evidence>
<feature type="compositionally biased region" description="Basic residues" evidence="8">
    <location>
        <begin position="136"/>
        <end position="147"/>
    </location>
</feature>
<dbReference type="OrthoDB" id="9944568at2759"/>
<dbReference type="GeneID" id="20375402"/>
<accession>R9AAN5</accession>
<proteinExistence type="inferred from homology"/>
<feature type="domain" description="Cation efflux protein transmembrane" evidence="10">
    <location>
        <begin position="11"/>
        <end position="274"/>
    </location>
</feature>
<organism evidence="12 13">
    <name type="scientific">Wallemia ichthyophaga (strain EXF-994 / CBS 113033)</name>
    <dbReference type="NCBI Taxonomy" id="1299270"/>
    <lineage>
        <taxon>Eukaryota</taxon>
        <taxon>Fungi</taxon>
        <taxon>Dikarya</taxon>
        <taxon>Basidiomycota</taxon>
        <taxon>Wallemiomycotina</taxon>
        <taxon>Wallemiomycetes</taxon>
        <taxon>Wallemiales</taxon>
        <taxon>Wallemiaceae</taxon>
        <taxon>Wallemia</taxon>
    </lineage>
</organism>
<feature type="region of interest" description="Disordered" evidence="8">
    <location>
        <begin position="135"/>
        <end position="200"/>
    </location>
</feature>
<dbReference type="GO" id="GO:0005385">
    <property type="term" value="F:zinc ion transmembrane transporter activity"/>
    <property type="evidence" value="ECO:0007669"/>
    <property type="project" value="TreeGrafter"/>
</dbReference>
<feature type="transmembrane region" description="Helical" evidence="9">
    <location>
        <begin position="6"/>
        <end position="26"/>
    </location>
</feature>
<reference evidence="13" key="1">
    <citation type="journal article" date="2013" name="BMC Genomics">
        <title>Genome and transcriptome sequencing of the halophilic fungus Wallemia ichthyophaga: haloadaptations present and absent.</title>
        <authorList>
            <person name="Zajc J."/>
            <person name="Liu Y."/>
            <person name="Dai W."/>
            <person name="Yang Z."/>
            <person name="Hu J."/>
            <person name="Gostincar C."/>
            <person name="Gunde-Cimerman N."/>
        </authorList>
    </citation>
    <scope>NUCLEOTIDE SEQUENCE [LARGE SCALE GENOMIC DNA]</scope>
    <source>
        <strain evidence="13">EXF-994 / CBS 113033</strain>
    </source>
</reference>
<evidence type="ECO:0000256" key="8">
    <source>
        <dbReference type="SAM" id="MobiDB-lite"/>
    </source>
</evidence>
<evidence type="ECO:0000313" key="13">
    <source>
        <dbReference type="Proteomes" id="UP000014064"/>
    </source>
</evidence>
<feature type="transmembrane region" description="Helical" evidence="9">
    <location>
        <begin position="209"/>
        <end position="236"/>
    </location>
</feature>
<dbReference type="InterPro" id="IPR002524">
    <property type="entry name" value="Cation_efflux"/>
</dbReference>
<evidence type="ECO:0000313" key="12">
    <source>
        <dbReference type="EMBL" id="EOQ99124.1"/>
    </source>
</evidence>
<dbReference type="GO" id="GO:0016020">
    <property type="term" value="C:membrane"/>
    <property type="evidence" value="ECO:0007669"/>
    <property type="project" value="UniProtKB-SubCell"/>
</dbReference>
<dbReference type="GO" id="GO:0006882">
    <property type="term" value="P:intracellular zinc ion homeostasis"/>
    <property type="evidence" value="ECO:0007669"/>
    <property type="project" value="TreeGrafter"/>
</dbReference>
<protein>
    <submittedName>
        <fullName evidence="12">Zinc homeostasis factor 1</fullName>
    </submittedName>
</protein>
<evidence type="ECO:0000256" key="4">
    <source>
        <dbReference type="ARBA" id="ARBA00022692"/>
    </source>
</evidence>
<dbReference type="STRING" id="1299270.R9AAN5"/>
<dbReference type="SUPFAM" id="SSF161111">
    <property type="entry name" value="Cation efflux protein transmembrane domain-like"/>
    <property type="match status" value="1"/>
</dbReference>
<dbReference type="HOGENOM" id="CLU_013430_4_0_1"/>
<dbReference type="SUPFAM" id="SSF160240">
    <property type="entry name" value="Cation efflux protein cytoplasmic domain-like"/>
    <property type="match status" value="1"/>
</dbReference>
<feature type="transmembrane region" description="Helical" evidence="9">
    <location>
        <begin position="76"/>
        <end position="97"/>
    </location>
</feature>
<evidence type="ECO:0000259" key="11">
    <source>
        <dbReference type="Pfam" id="PF16916"/>
    </source>
</evidence>
<dbReference type="InterPro" id="IPR058533">
    <property type="entry name" value="Cation_efflux_TM"/>
</dbReference>
<evidence type="ECO:0000256" key="3">
    <source>
        <dbReference type="ARBA" id="ARBA00022448"/>
    </source>
</evidence>
<evidence type="ECO:0000256" key="6">
    <source>
        <dbReference type="ARBA" id="ARBA00022989"/>
    </source>
</evidence>
<dbReference type="Proteomes" id="UP000014064">
    <property type="component" value="Unassembled WGS sequence"/>
</dbReference>
<feature type="compositionally biased region" description="Basic and acidic residues" evidence="8">
    <location>
        <begin position="148"/>
        <end position="190"/>
    </location>
</feature>
<dbReference type="PANTHER" id="PTHR45820">
    <property type="entry name" value="FI23527P1"/>
    <property type="match status" value="1"/>
</dbReference>
<comment type="subcellular location">
    <subcellularLocation>
        <location evidence="1">Membrane</location>
        <topology evidence="1">Multi-pass membrane protein</topology>
    </subcellularLocation>
</comment>
<keyword evidence="7 9" id="KW-0472">Membrane</keyword>
<name>R9AAN5_WALI9</name>
<keyword evidence="13" id="KW-1185">Reference proteome</keyword>
<dbReference type="InterPro" id="IPR027470">
    <property type="entry name" value="Cation_efflux_CTD"/>
</dbReference>
<dbReference type="InterPro" id="IPR027469">
    <property type="entry name" value="Cation_efflux_TMD_sf"/>
</dbReference>
<dbReference type="Pfam" id="PF01545">
    <property type="entry name" value="Cation_efflux"/>
    <property type="match status" value="1"/>
</dbReference>
<evidence type="ECO:0000256" key="7">
    <source>
        <dbReference type="ARBA" id="ARBA00023136"/>
    </source>
</evidence>
<dbReference type="KEGG" id="wic:J056_002450"/>
<evidence type="ECO:0000256" key="9">
    <source>
        <dbReference type="SAM" id="Phobius"/>
    </source>
</evidence>
<sequence>MKNTTRFGIVLGISCVFFVSELVVGLRTRSLALIADSFHYLSDLVAYVIAFTAAYLREHGRRLPGWTYGWHRAELVGAFFNGVFLLGLALSIFLQSIERFFNPESVDQPIAVISLGGVGLVLNIISAAFVHDHGHGGHGHSHGKHEHSHSNSDEEEGLLSRHSHDDDHEHSHSHSHSHNDENSHDNENSLHHMHNHVRLPPPIDPHGDLGMFGVFVHVVGDAINNIGVIVVGVLILKLKSENRFYADPAASLIISIIIFASAIPLTLKTARILLEVAPKYLDLQAIESDLLSLPNVVSIHDHHIWHLSQTDLLATLHVRVPSSLTLTQWHTVEREMRQCLAGFGISHVTIEVEADDVASRGCSEGQLTRQNSVCSINN</sequence>
<keyword evidence="4 9" id="KW-0812">Transmembrane</keyword>
<dbReference type="eggNOG" id="KOG1483">
    <property type="taxonomic scope" value="Eukaryota"/>
</dbReference>
<keyword evidence="6 9" id="KW-1133">Transmembrane helix</keyword>
<evidence type="ECO:0000256" key="2">
    <source>
        <dbReference type="ARBA" id="ARBA00008873"/>
    </source>
</evidence>
<dbReference type="AlphaFoldDB" id="R9AAN5"/>